<accession>A0A2T1DBX3</accession>
<sequence length="183" mass="20039">MTIDVTFPVPDAISFEDAIELTQSLLAEMEQGSLSDPEIERTIAALAASENGARGFFVTYLTDPRSLADHPSSVVVEGLRSSPEIVSELLVKNLAMSTAMILAHTRNQNLDMAQGSERVQRRTTHLIQQIQLAQVQTKTHSLLESIASGAGQYQSFLERWGYDAAQRQAIAQALQSIVKRAIT</sequence>
<evidence type="ECO:0000313" key="2">
    <source>
        <dbReference type="Proteomes" id="UP000238634"/>
    </source>
</evidence>
<dbReference type="PIRSF" id="PIRSF020893">
    <property type="entry name" value="UCP020893"/>
    <property type="match status" value="1"/>
</dbReference>
<organism evidence="1 2">
    <name type="scientific">Phormidesmis priestleyi ULC007</name>
    <dbReference type="NCBI Taxonomy" id="1920490"/>
    <lineage>
        <taxon>Bacteria</taxon>
        <taxon>Bacillati</taxon>
        <taxon>Cyanobacteriota</taxon>
        <taxon>Cyanophyceae</taxon>
        <taxon>Leptolyngbyales</taxon>
        <taxon>Leptolyngbyaceae</taxon>
        <taxon>Phormidesmis</taxon>
    </lineage>
</organism>
<proteinExistence type="predicted"/>
<evidence type="ECO:0000313" key="1">
    <source>
        <dbReference type="EMBL" id="PSB17990.1"/>
    </source>
</evidence>
<dbReference type="AlphaFoldDB" id="A0A2T1DBX3"/>
<dbReference type="EMBL" id="PVWG01000021">
    <property type="protein sequence ID" value="PSB17990.1"/>
    <property type="molecule type" value="Genomic_DNA"/>
</dbReference>
<comment type="caution">
    <text evidence="1">The sequence shown here is derived from an EMBL/GenBank/DDBJ whole genome shotgun (WGS) entry which is preliminary data.</text>
</comment>
<dbReference type="STRING" id="1920490.GCA_001895925_05119"/>
<keyword evidence="2" id="KW-1185">Reference proteome</keyword>
<protein>
    <submittedName>
        <fullName evidence="1">Uncharacterized protein</fullName>
    </submittedName>
</protein>
<dbReference type="Proteomes" id="UP000238634">
    <property type="component" value="Unassembled WGS sequence"/>
</dbReference>
<name>A0A2T1DBX3_9CYAN</name>
<reference evidence="1 2" key="1">
    <citation type="submission" date="2018-02" db="EMBL/GenBank/DDBJ databases">
        <authorList>
            <person name="Cohen D.B."/>
            <person name="Kent A.D."/>
        </authorList>
    </citation>
    <scope>NUCLEOTIDE SEQUENCE [LARGE SCALE GENOMIC DNA]</scope>
    <source>
        <strain evidence="1 2">ULC007</strain>
    </source>
</reference>
<reference evidence="1 2" key="2">
    <citation type="submission" date="2018-03" db="EMBL/GenBank/DDBJ databases">
        <title>The ancient ancestry and fast evolution of plastids.</title>
        <authorList>
            <person name="Moore K.R."/>
            <person name="Magnabosco C."/>
            <person name="Momper L."/>
            <person name="Gold D.A."/>
            <person name="Bosak T."/>
            <person name="Fournier G.P."/>
        </authorList>
    </citation>
    <scope>NUCLEOTIDE SEQUENCE [LARGE SCALE GENOMIC DNA]</scope>
    <source>
        <strain evidence="1 2">ULC007</strain>
    </source>
</reference>
<dbReference type="OrthoDB" id="465343at2"/>
<dbReference type="RefSeq" id="WP_073073491.1">
    <property type="nucleotide sequence ID" value="NZ_MPPI01000023.1"/>
</dbReference>
<gene>
    <name evidence="1" type="ORF">C7B65_16690</name>
</gene>
<dbReference type="InterPro" id="IPR016780">
    <property type="entry name" value="UCP020893"/>
</dbReference>